<dbReference type="EMBL" id="JBDPZC010000007">
    <property type="protein sequence ID" value="MEO3714387.1"/>
    <property type="molecule type" value="Genomic_DNA"/>
</dbReference>
<feature type="domain" description="Histidine kinase" evidence="10">
    <location>
        <begin position="458"/>
        <end position="709"/>
    </location>
</feature>
<keyword evidence="3" id="KW-0808">Transferase</keyword>
<proteinExistence type="predicted"/>
<dbReference type="PRINTS" id="PR00344">
    <property type="entry name" value="BCTRLSENSOR"/>
</dbReference>
<protein>
    <recommendedName>
        <fullName evidence="2">histidine kinase</fullName>
        <ecNumber evidence="2">2.7.13.3</ecNumber>
    </recommendedName>
</protein>
<dbReference type="PROSITE" id="PS50109">
    <property type="entry name" value="HIS_KIN"/>
    <property type="match status" value="1"/>
</dbReference>
<dbReference type="Gene3D" id="3.30.565.10">
    <property type="entry name" value="Histidine kinase-like ATPase, C-terminal domain"/>
    <property type="match status" value="1"/>
</dbReference>
<comment type="catalytic activity">
    <reaction evidence="1">
        <text>ATP + protein L-histidine = ADP + protein N-phospho-L-histidine.</text>
        <dbReference type="EC" id="2.7.13.3"/>
    </reaction>
</comment>
<comment type="caution">
    <text evidence="11">The sequence shown here is derived from an EMBL/GenBank/DDBJ whole genome shotgun (WGS) entry which is preliminary data.</text>
</comment>
<evidence type="ECO:0000256" key="8">
    <source>
        <dbReference type="SAM" id="Coils"/>
    </source>
</evidence>
<dbReference type="RefSeq" id="WP_347611513.1">
    <property type="nucleotide sequence ID" value="NZ_JBDPZC010000007.1"/>
</dbReference>
<evidence type="ECO:0000259" key="10">
    <source>
        <dbReference type="PROSITE" id="PS50109"/>
    </source>
</evidence>
<dbReference type="InterPro" id="IPR036890">
    <property type="entry name" value="HATPase_C_sf"/>
</dbReference>
<keyword evidence="12" id="KW-1185">Reference proteome</keyword>
<evidence type="ECO:0000256" key="2">
    <source>
        <dbReference type="ARBA" id="ARBA00012438"/>
    </source>
</evidence>
<keyword evidence="5 11" id="KW-0418">Kinase</keyword>
<sequence>MTSGARSDPQDEPTSDGHITPGAAELARLLHDLRQSQIEWPAEQLRDDLQRAGTYHPSPVQALELEAYGLLQGIGREPASALQRLRRARELQQLAMTLKAPLAEAAAWRVMHTLESLLQMFPASLHSAGMAASLYLQAGEEDMAQLMTVQRNSVLFHAEMYEELGASCRQLLEEGTPLPPAFRHRILGGAGAAGAAFSLGIRAPDDEAFERHLEDSIRLHREALALAEAHGLDALASVSLTNMAIVEATRGHAALSRALMEEVRSRPEVDPMRPGWKEWQRYCAVLVRAQQDEDGWQALMDTARDYMGQGLNRVAVRDACLYAVKRLGRRCGRMDDALWASERLNELQQASYRKLAHTLSDTVDAVLERPHLMHEREALAQRGSDLENSLAQRNAELSDTLARLQAEIAIRQATEVALQKAHDELEAQVRQRSAQLEQAMRTLMQHEKQLALSRMVAGMAHEMNTPLDNARMGASLIGERARQLRLRLAGQTLRRSELDDLLVQLDGGSDLIDRGLARVAQLVQRFKTLGLSDEPQERSEMDLCALIRQSASSWRQALLEAGVDLRLDLPGRCVYRGYPQDIQQVLQQLLENSLLHGFRDGRQGTIWIDLSVEGLEETTLAAPGAQARGEPPAVPTVQICWRDDGVGIAGEHLPRVLEPFYTTQMGRTGVGLGLTSVHKLVVERMSGELTLQSQPGQGTVVRMRLPMPFQEG</sequence>
<evidence type="ECO:0000313" key="12">
    <source>
        <dbReference type="Proteomes" id="UP001462640"/>
    </source>
</evidence>
<accession>A0ABV0GHF3</accession>
<dbReference type="SUPFAM" id="SSF55874">
    <property type="entry name" value="ATPase domain of HSP90 chaperone/DNA topoisomerase II/histidine kinase"/>
    <property type="match status" value="1"/>
</dbReference>
<evidence type="ECO:0000256" key="6">
    <source>
        <dbReference type="ARBA" id="ARBA00022840"/>
    </source>
</evidence>
<name>A0ABV0GHF3_9BURK</name>
<dbReference type="InterPro" id="IPR050351">
    <property type="entry name" value="BphY/WalK/GraS-like"/>
</dbReference>
<dbReference type="PANTHER" id="PTHR42878:SF7">
    <property type="entry name" value="SENSOR HISTIDINE KINASE GLRK"/>
    <property type="match status" value="1"/>
</dbReference>
<organism evidence="11 12">
    <name type="scientific">Roseateles flavus</name>
    <dbReference type="NCBI Taxonomy" id="3149041"/>
    <lineage>
        <taxon>Bacteria</taxon>
        <taxon>Pseudomonadati</taxon>
        <taxon>Pseudomonadota</taxon>
        <taxon>Betaproteobacteria</taxon>
        <taxon>Burkholderiales</taxon>
        <taxon>Sphaerotilaceae</taxon>
        <taxon>Roseateles</taxon>
    </lineage>
</organism>
<dbReference type="EC" id="2.7.13.3" evidence="2"/>
<evidence type="ECO:0000256" key="3">
    <source>
        <dbReference type="ARBA" id="ARBA00022679"/>
    </source>
</evidence>
<gene>
    <name evidence="11" type="ORF">ABDJ40_16600</name>
</gene>
<dbReference type="Gene3D" id="1.10.287.130">
    <property type="match status" value="1"/>
</dbReference>
<dbReference type="Proteomes" id="UP001462640">
    <property type="component" value="Unassembled WGS sequence"/>
</dbReference>
<feature type="region of interest" description="Disordered" evidence="9">
    <location>
        <begin position="1"/>
        <end position="20"/>
    </location>
</feature>
<reference evidence="11 12" key="1">
    <citation type="submission" date="2024-05" db="EMBL/GenBank/DDBJ databases">
        <title>Roseateles sp. 2.12 16S ribosomal RNA gene Genome sequencing and assembly.</title>
        <authorList>
            <person name="Woo H."/>
        </authorList>
    </citation>
    <scope>NUCLEOTIDE SEQUENCE [LARGE SCALE GENOMIC DNA]</scope>
    <source>
        <strain evidence="11 12">2.12</strain>
    </source>
</reference>
<evidence type="ECO:0000256" key="7">
    <source>
        <dbReference type="ARBA" id="ARBA00023012"/>
    </source>
</evidence>
<evidence type="ECO:0000256" key="4">
    <source>
        <dbReference type="ARBA" id="ARBA00022741"/>
    </source>
</evidence>
<dbReference type="PANTHER" id="PTHR42878">
    <property type="entry name" value="TWO-COMPONENT HISTIDINE KINASE"/>
    <property type="match status" value="1"/>
</dbReference>
<evidence type="ECO:0000313" key="11">
    <source>
        <dbReference type="EMBL" id="MEO3714387.1"/>
    </source>
</evidence>
<dbReference type="GO" id="GO:0016301">
    <property type="term" value="F:kinase activity"/>
    <property type="evidence" value="ECO:0007669"/>
    <property type="project" value="UniProtKB-KW"/>
</dbReference>
<dbReference type="InterPro" id="IPR004358">
    <property type="entry name" value="Sig_transdc_His_kin-like_C"/>
</dbReference>
<keyword evidence="8" id="KW-0175">Coiled coil</keyword>
<dbReference type="SUPFAM" id="SSF47384">
    <property type="entry name" value="Homodimeric domain of signal transducing histidine kinase"/>
    <property type="match status" value="1"/>
</dbReference>
<feature type="coiled-coil region" evidence="8">
    <location>
        <begin position="387"/>
        <end position="449"/>
    </location>
</feature>
<dbReference type="Pfam" id="PF02518">
    <property type="entry name" value="HATPase_c"/>
    <property type="match status" value="1"/>
</dbReference>
<evidence type="ECO:0000256" key="5">
    <source>
        <dbReference type="ARBA" id="ARBA00022777"/>
    </source>
</evidence>
<keyword evidence="6" id="KW-0067">ATP-binding</keyword>
<keyword evidence="7" id="KW-0902">Two-component regulatory system</keyword>
<evidence type="ECO:0000256" key="9">
    <source>
        <dbReference type="SAM" id="MobiDB-lite"/>
    </source>
</evidence>
<dbReference type="InterPro" id="IPR036097">
    <property type="entry name" value="HisK_dim/P_sf"/>
</dbReference>
<dbReference type="InterPro" id="IPR005467">
    <property type="entry name" value="His_kinase_dom"/>
</dbReference>
<evidence type="ECO:0000256" key="1">
    <source>
        <dbReference type="ARBA" id="ARBA00000085"/>
    </source>
</evidence>
<dbReference type="CDD" id="cd00075">
    <property type="entry name" value="HATPase"/>
    <property type="match status" value="1"/>
</dbReference>
<dbReference type="InterPro" id="IPR003594">
    <property type="entry name" value="HATPase_dom"/>
</dbReference>
<dbReference type="SMART" id="SM00387">
    <property type="entry name" value="HATPase_c"/>
    <property type="match status" value="1"/>
</dbReference>
<keyword evidence="4" id="KW-0547">Nucleotide-binding</keyword>